<dbReference type="PROSITE" id="PS50104">
    <property type="entry name" value="TIR"/>
    <property type="match status" value="1"/>
</dbReference>
<dbReference type="InterPro" id="IPR000157">
    <property type="entry name" value="TIR_dom"/>
</dbReference>
<dbReference type="Pfam" id="PF13676">
    <property type="entry name" value="TIR_2"/>
    <property type="match status" value="1"/>
</dbReference>
<dbReference type="HOGENOM" id="CLU_1127329_0_0_11"/>
<gene>
    <name evidence="2" type="ORF">KALB_4222</name>
</gene>
<feature type="domain" description="TIR" evidence="1">
    <location>
        <begin position="3"/>
        <end position="140"/>
    </location>
</feature>
<evidence type="ECO:0000313" key="3">
    <source>
        <dbReference type="Proteomes" id="UP000019225"/>
    </source>
</evidence>
<dbReference type="EMBL" id="CP007155">
    <property type="protein sequence ID" value="AHH97585.1"/>
    <property type="molecule type" value="Genomic_DNA"/>
</dbReference>
<dbReference type="KEGG" id="kal:KALB_4222"/>
<evidence type="ECO:0000313" key="2">
    <source>
        <dbReference type="EMBL" id="AHH97585.1"/>
    </source>
</evidence>
<protein>
    <recommendedName>
        <fullName evidence="1">TIR domain-containing protein</fullName>
    </recommendedName>
</protein>
<dbReference type="Gene3D" id="3.40.50.10140">
    <property type="entry name" value="Toll/interleukin-1 receptor homology (TIR) domain"/>
    <property type="match status" value="1"/>
</dbReference>
<accession>W5W9Z9</accession>
<dbReference type="OrthoDB" id="7285215at2"/>
<dbReference type="InterPro" id="IPR035897">
    <property type="entry name" value="Toll_tir_struct_dom_sf"/>
</dbReference>
<sequence>MSFKYDLFISHAYEDKGEFVRPLVTRLNRFHVSVWYDEHSLQVGDSLSGSIDRGLRESKFGLLVITKSFLKKAWPEYEYRSLLTREVGKEKVVLPIWHGVSRDDVLEYSAWLADKVALVTSDKDSNEIAAEILAVVKPEIYQTLRRVQLATEYRRSLPTVEVPLNELARNPSFFHDHLPKVDAWRVRLTHEALKEVFPETLEGAINEIRRDKEYENEVHLWERIAAVYLYIKGKYSLNLQECNALFLELLDASLGTSSKKKHRDAARFPWLTEAAAEFNRQLPHEVE</sequence>
<evidence type="ECO:0000259" key="1">
    <source>
        <dbReference type="PROSITE" id="PS50104"/>
    </source>
</evidence>
<name>W5W9Z9_9PSEU</name>
<reference evidence="2 3" key="1">
    <citation type="journal article" date="2014" name="BMC Genomics">
        <title>Complete genome sequence of producer of the glycopeptide antibiotic Aculeximycin Kutzneria albida DSM 43870T, a representative of minor genus of Pseudonocardiaceae.</title>
        <authorList>
            <person name="Rebets Y."/>
            <person name="Tokovenko B."/>
            <person name="Lushchyk I."/>
            <person name="Ruckert C."/>
            <person name="Zaburannyi N."/>
            <person name="Bechthold A."/>
            <person name="Kalinowski J."/>
            <person name="Luzhetskyy A."/>
        </authorList>
    </citation>
    <scope>NUCLEOTIDE SEQUENCE [LARGE SCALE GENOMIC DNA]</scope>
    <source>
        <strain evidence="2">DSM 43870</strain>
    </source>
</reference>
<dbReference type="STRING" id="1449976.KALB_4222"/>
<dbReference type="RefSeq" id="WP_081789431.1">
    <property type="nucleotide sequence ID" value="NZ_CP007155.1"/>
</dbReference>
<proteinExistence type="predicted"/>
<organism evidence="2 3">
    <name type="scientific">Kutzneria albida DSM 43870</name>
    <dbReference type="NCBI Taxonomy" id="1449976"/>
    <lineage>
        <taxon>Bacteria</taxon>
        <taxon>Bacillati</taxon>
        <taxon>Actinomycetota</taxon>
        <taxon>Actinomycetes</taxon>
        <taxon>Pseudonocardiales</taxon>
        <taxon>Pseudonocardiaceae</taxon>
        <taxon>Kutzneria</taxon>
    </lineage>
</organism>
<dbReference type="SUPFAM" id="SSF52200">
    <property type="entry name" value="Toll/Interleukin receptor TIR domain"/>
    <property type="match status" value="1"/>
</dbReference>
<dbReference type="GO" id="GO:0007165">
    <property type="term" value="P:signal transduction"/>
    <property type="evidence" value="ECO:0007669"/>
    <property type="project" value="InterPro"/>
</dbReference>
<keyword evidence="3" id="KW-1185">Reference proteome</keyword>
<dbReference type="AlphaFoldDB" id="W5W9Z9"/>
<dbReference type="Proteomes" id="UP000019225">
    <property type="component" value="Chromosome"/>
</dbReference>
<dbReference type="eggNOG" id="COG4916">
    <property type="taxonomic scope" value="Bacteria"/>
</dbReference>